<dbReference type="PATRIC" id="fig|467210.3.peg.2591"/>
<dbReference type="CDD" id="cd06223">
    <property type="entry name" value="PRTases_typeI"/>
    <property type="match status" value="1"/>
</dbReference>
<keyword evidence="2" id="KW-1185">Reference proteome</keyword>
<dbReference type="EMBL" id="LSDA01000140">
    <property type="protein sequence ID" value="KXB53544.1"/>
    <property type="molecule type" value="Genomic_DNA"/>
</dbReference>
<dbReference type="InterPro" id="IPR029057">
    <property type="entry name" value="PRTase-like"/>
</dbReference>
<name>A0A133ZDP4_9FIRM</name>
<evidence type="ECO:0008006" key="3">
    <source>
        <dbReference type="Google" id="ProtNLM"/>
    </source>
</evidence>
<proteinExistence type="predicted"/>
<organism evidence="1 2">
    <name type="scientific">Lachnoanaerobaculum saburreum</name>
    <dbReference type="NCBI Taxonomy" id="467210"/>
    <lineage>
        <taxon>Bacteria</taxon>
        <taxon>Bacillati</taxon>
        <taxon>Bacillota</taxon>
        <taxon>Clostridia</taxon>
        <taxon>Lachnospirales</taxon>
        <taxon>Lachnospiraceae</taxon>
        <taxon>Lachnoanaerobaculum</taxon>
    </lineage>
</organism>
<evidence type="ECO:0000313" key="2">
    <source>
        <dbReference type="Proteomes" id="UP000070394"/>
    </source>
</evidence>
<dbReference type="Proteomes" id="UP000070394">
    <property type="component" value="Unassembled WGS sequence"/>
</dbReference>
<dbReference type="STRING" id="467210.HMPREF1866_02616"/>
<protein>
    <recommendedName>
        <fullName evidence="3">Phosphoribosyl transferase domain protein</fullName>
    </recommendedName>
</protein>
<dbReference type="AlphaFoldDB" id="A0A133ZDP4"/>
<comment type="caution">
    <text evidence="1">The sequence shown here is derived from an EMBL/GenBank/DDBJ whole genome shotgun (WGS) entry which is preliminary data.</text>
</comment>
<accession>A0A133ZDP4</accession>
<gene>
    <name evidence="1" type="ORF">HMPREF1866_02616</name>
</gene>
<evidence type="ECO:0000313" key="1">
    <source>
        <dbReference type="EMBL" id="KXB53544.1"/>
    </source>
</evidence>
<reference evidence="2" key="1">
    <citation type="submission" date="2016-01" db="EMBL/GenBank/DDBJ databases">
        <authorList>
            <person name="Mitreva M."/>
            <person name="Pepin K.H."/>
            <person name="Mihindukulasuriya K.A."/>
            <person name="Fulton R."/>
            <person name="Fronick C."/>
            <person name="O'Laughlin M."/>
            <person name="Miner T."/>
            <person name="Herter B."/>
            <person name="Rosa B.A."/>
            <person name="Cordes M."/>
            <person name="Tomlinson C."/>
            <person name="Wollam A."/>
            <person name="Palsikar V.B."/>
            <person name="Mardis E.R."/>
            <person name="Wilson R.K."/>
        </authorList>
    </citation>
    <scope>NUCLEOTIDE SEQUENCE [LARGE SCALE GENOMIC DNA]</scope>
    <source>
        <strain evidence="2">DNF00896</strain>
    </source>
</reference>
<dbReference type="RefSeq" id="WP_060932156.1">
    <property type="nucleotide sequence ID" value="NZ_KQ959848.1"/>
</dbReference>
<dbReference type="OrthoDB" id="2044522at2"/>
<dbReference type="Gene3D" id="3.40.50.2020">
    <property type="match status" value="1"/>
</dbReference>
<sequence>MFEIKKDEKIEKLIAITKSDSGISGPVLAKAHVELGRALGEQIKEQFSHDTTVVAILRGGIFMATGLYYALGCRFDVYDPKKDKFIRPNTKNVILVDSVINTGKTIEEISVPDISIACCVINENAVEKFKDRLYTVRVSKNSYVGDNTKVQKGNRGPDTTMRLFNQI</sequence>
<dbReference type="SUPFAM" id="SSF53271">
    <property type="entry name" value="PRTase-like"/>
    <property type="match status" value="1"/>
</dbReference>
<dbReference type="InterPro" id="IPR000836">
    <property type="entry name" value="PRTase_dom"/>
</dbReference>